<feature type="domain" description="Ig-like" evidence="7">
    <location>
        <begin position="19"/>
        <end position="119"/>
    </location>
</feature>
<dbReference type="GO" id="GO:0050839">
    <property type="term" value="F:cell adhesion molecule binding"/>
    <property type="evidence" value="ECO:0007669"/>
    <property type="project" value="TreeGrafter"/>
</dbReference>
<evidence type="ECO:0000313" key="9">
    <source>
        <dbReference type="Proteomes" id="UP000663889"/>
    </source>
</evidence>
<dbReference type="PROSITE" id="PS50835">
    <property type="entry name" value="IG_LIKE"/>
    <property type="match status" value="1"/>
</dbReference>
<keyword evidence="5" id="KW-0393">Immunoglobulin domain</keyword>
<dbReference type="PANTHER" id="PTHR11640">
    <property type="entry name" value="NEPHRIN"/>
    <property type="match status" value="1"/>
</dbReference>
<feature type="chain" id="PRO_5032931483" description="Ig-like domain-containing protein" evidence="6">
    <location>
        <begin position="18"/>
        <end position="126"/>
    </location>
</feature>
<dbReference type="SUPFAM" id="SSF48726">
    <property type="entry name" value="Immunoglobulin"/>
    <property type="match status" value="1"/>
</dbReference>
<dbReference type="Pfam" id="PF07686">
    <property type="entry name" value="V-set"/>
    <property type="match status" value="1"/>
</dbReference>
<comment type="caution">
    <text evidence="8">The sequence shown here is derived from an EMBL/GenBank/DDBJ whole genome shotgun (WGS) entry which is preliminary data.</text>
</comment>
<gene>
    <name evidence="8" type="ORF">SEV965_LOCUS17423</name>
</gene>
<dbReference type="Proteomes" id="UP000663889">
    <property type="component" value="Unassembled WGS sequence"/>
</dbReference>
<feature type="signal peptide" evidence="6">
    <location>
        <begin position="1"/>
        <end position="17"/>
    </location>
</feature>
<name>A0A814RA21_9BILA</name>
<evidence type="ECO:0000259" key="7">
    <source>
        <dbReference type="PROSITE" id="PS50835"/>
    </source>
</evidence>
<evidence type="ECO:0000256" key="4">
    <source>
        <dbReference type="ARBA" id="ARBA00023180"/>
    </source>
</evidence>
<dbReference type="AlphaFoldDB" id="A0A814RA21"/>
<evidence type="ECO:0000256" key="2">
    <source>
        <dbReference type="ARBA" id="ARBA00023136"/>
    </source>
</evidence>
<evidence type="ECO:0000256" key="5">
    <source>
        <dbReference type="ARBA" id="ARBA00023319"/>
    </source>
</evidence>
<dbReference type="Gene3D" id="2.60.40.10">
    <property type="entry name" value="Immunoglobulins"/>
    <property type="match status" value="1"/>
</dbReference>
<dbReference type="GO" id="GO:0005911">
    <property type="term" value="C:cell-cell junction"/>
    <property type="evidence" value="ECO:0007669"/>
    <property type="project" value="TreeGrafter"/>
</dbReference>
<reference evidence="8" key="1">
    <citation type="submission" date="2021-02" db="EMBL/GenBank/DDBJ databases">
        <authorList>
            <person name="Nowell W R."/>
        </authorList>
    </citation>
    <scope>NUCLEOTIDE SEQUENCE</scope>
</reference>
<evidence type="ECO:0000256" key="6">
    <source>
        <dbReference type="SAM" id="SignalP"/>
    </source>
</evidence>
<dbReference type="InterPro" id="IPR036179">
    <property type="entry name" value="Ig-like_dom_sf"/>
</dbReference>
<dbReference type="InterPro" id="IPR007110">
    <property type="entry name" value="Ig-like_dom"/>
</dbReference>
<evidence type="ECO:0000256" key="3">
    <source>
        <dbReference type="ARBA" id="ARBA00023157"/>
    </source>
</evidence>
<sequence>MLLILIIFVELINGIYMTNQFIEEPEDIETIIGSTIILRCRTEPIHQTQVNWCKNDFCTLGKTRDLPFYPRYQIIGHAHQGEHHFKIVNVSLEDNGMYQCQIQAGPRRSGSMSRKAKLTVLRMFNI</sequence>
<dbReference type="InterPro" id="IPR013783">
    <property type="entry name" value="Ig-like_fold"/>
</dbReference>
<keyword evidence="4" id="KW-0325">Glycoprotein</keyword>
<dbReference type="SMART" id="SM00409">
    <property type="entry name" value="IG"/>
    <property type="match status" value="1"/>
</dbReference>
<keyword evidence="3" id="KW-1015">Disulfide bond</keyword>
<evidence type="ECO:0000313" key="8">
    <source>
        <dbReference type="EMBL" id="CAF1131099.1"/>
    </source>
</evidence>
<dbReference type="InterPro" id="IPR051275">
    <property type="entry name" value="Cell_adhesion_signaling"/>
</dbReference>
<dbReference type="PANTHER" id="PTHR11640:SF31">
    <property type="entry name" value="IRREGULAR CHIASM C-ROUGHEST PROTEIN-RELATED"/>
    <property type="match status" value="1"/>
</dbReference>
<keyword evidence="6" id="KW-0732">Signal</keyword>
<protein>
    <recommendedName>
        <fullName evidence="7">Ig-like domain-containing protein</fullName>
    </recommendedName>
</protein>
<accession>A0A814RA21</accession>
<dbReference type="EMBL" id="CAJNOU010000998">
    <property type="protein sequence ID" value="CAF1131099.1"/>
    <property type="molecule type" value="Genomic_DNA"/>
</dbReference>
<dbReference type="GO" id="GO:0005886">
    <property type="term" value="C:plasma membrane"/>
    <property type="evidence" value="ECO:0007669"/>
    <property type="project" value="TreeGrafter"/>
</dbReference>
<dbReference type="InterPro" id="IPR003599">
    <property type="entry name" value="Ig_sub"/>
</dbReference>
<proteinExistence type="predicted"/>
<evidence type="ECO:0000256" key="1">
    <source>
        <dbReference type="ARBA" id="ARBA00004479"/>
    </source>
</evidence>
<comment type="subcellular location">
    <subcellularLocation>
        <location evidence="1">Membrane</location>
        <topology evidence="1">Single-pass type I membrane protein</topology>
    </subcellularLocation>
</comment>
<keyword evidence="2" id="KW-0472">Membrane</keyword>
<dbReference type="GO" id="GO:0098609">
    <property type="term" value="P:cell-cell adhesion"/>
    <property type="evidence" value="ECO:0007669"/>
    <property type="project" value="TreeGrafter"/>
</dbReference>
<dbReference type="InterPro" id="IPR013106">
    <property type="entry name" value="Ig_V-set"/>
</dbReference>
<organism evidence="8 9">
    <name type="scientific">Rotaria sordida</name>
    <dbReference type="NCBI Taxonomy" id="392033"/>
    <lineage>
        <taxon>Eukaryota</taxon>
        <taxon>Metazoa</taxon>
        <taxon>Spiralia</taxon>
        <taxon>Gnathifera</taxon>
        <taxon>Rotifera</taxon>
        <taxon>Eurotatoria</taxon>
        <taxon>Bdelloidea</taxon>
        <taxon>Philodinida</taxon>
        <taxon>Philodinidae</taxon>
        <taxon>Rotaria</taxon>
    </lineage>
</organism>